<dbReference type="Gene3D" id="3.30.1540.10">
    <property type="entry name" value="formyl-coa transferase, domain 3"/>
    <property type="match status" value="1"/>
</dbReference>
<evidence type="ECO:0000313" key="2">
    <source>
        <dbReference type="EMBL" id="MFB3167547.1"/>
    </source>
</evidence>
<accession>A0ABV4YRU9</accession>
<reference evidence="2 3" key="1">
    <citation type="submission" date="2024-05" db="EMBL/GenBank/DDBJ databases">
        <authorList>
            <person name="Venkateswaran K."/>
        </authorList>
    </citation>
    <scope>NUCLEOTIDE SEQUENCE [LARGE SCALE GENOMIC DNA]</scope>
    <source>
        <strain evidence="2 3">179-C4-2-HS</strain>
    </source>
</reference>
<evidence type="ECO:0000313" key="3">
    <source>
        <dbReference type="Proteomes" id="UP001241748"/>
    </source>
</evidence>
<dbReference type="RefSeq" id="WP_306075071.1">
    <property type="nucleotide sequence ID" value="NZ_JAROBZ020000001.1"/>
</dbReference>
<organism evidence="2 3">
    <name type="scientific">Neobacillus driksii</name>
    <dbReference type="NCBI Taxonomy" id="3035913"/>
    <lineage>
        <taxon>Bacteria</taxon>
        <taxon>Bacillati</taxon>
        <taxon>Bacillota</taxon>
        <taxon>Bacilli</taxon>
        <taxon>Bacillales</taxon>
        <taxon>Bacillaceae</taxon>
        <taxon>Neobacillus</taxon>
    </lineage>
</organism>
<dbReference type="InterPro" id="IPR044855">
    <property type="entry name" value="CoA-Trfase_III_dom3_sf"/>
</dbReference>
<dbReference type="InterPro" id="IPR023606">
    <property type="entry name" value="CoA-Trfase_III_dom_1_sf"/>
</dbReference>
<dbReference type="Pfam" id="PF02515">
    <property type="entry name" value="CoA_transf_3"/>
    <property type="match status" value="1"/>
</dbReference>
<name>A0ABV4YRU9_9BACI</name>
<dbReference type="PANTHER" id="PTHR48207:SF3">
    <property type="entry name" value="SUCCINATE--HYDROXYMETHYLGLUTARATE COA-TRANSFERASE"/>
    <property type="match status" value="1"/>
</dbReference>
<comment type="caution">
    <text evidence="2">The sequence shown here is derived from an EMBL/GenBank/DDBJ whole genome shotgun (WGS) entry which is preliminary data.</text>
</comment>
<dbReference type="InterPro" id="IPR050483">
    <property type="entry name" value="CoA-transferase_III_domain"/>
</dbReference>
<evidence type="ECO:0000256" key="1">
    <source>
        <dbReference type="ARBA" id="ARBA00022679"/>
    </source>
</evidence>
<dbReference type="InterPro" id="IPR003673">
    <property type="entry name" value="CoA-Trfase_fam_III"/>
</dbReference>
<dbReference type="SUPFAM" id="SSF89796">
    <property type="entry name" value="CoA-transferase family III (CaiB/BaiF)"/>
    <property type="match status" value="1"/>
</dbReference>
<keyword evidence="1" id="KW-0808">Transferase</keyword>
<proteinExistence type="predicted"/>
<gene>
    <name evidence="2" type="ORF">P5G62_010545</name>
</gene>
<keyword evidence="3" id="KW-1185">Reference proteome</keyword>
<dbReference type="Gene3D" id="3.40.50.10540">
    <property type="entry name" value="Crotonobetainyl-coa:carnitine coa-transferase, domain 1"/>
    <property type="match status" value="1"/>
</dbReference>
<protein>
    <submittedName>
        <fullName evidence="2">CaiB/BaiF CoA-transferase family protein</fullName>
    </submittedName>
</protein>
<dbReference type="PANTHER" id="PTHR48207">
    <property type="entry name" value="SUCCINATE--HYDROXYMETHYLGLUTARATE COA-TRANSFERASE"/>
    <property type="match status" value="1"/>
</dbReference>
<sequence length="394" mass="43901">MNLPMEGFKVLELSRTLAGPYATMLLADMGAEVIKVEQPNTGDESRRFVPPKWNEESCYYLSANRNKKGITLDLKSEEGVAIVKQLVKESDVLVENFRTGTMEKLGLGYEVLKEINPRLIFCAISGFGRTGPEKNRAGYDVLMQGFGGLMSITGDEDHPVKAGMSIADLTTGIFAAFSISSALHGVKQTGKGQYLDVSLLDGQVALLNHMATGFYADGSYPKRMGTAHGTLVPYQAFKAADREVILAVANDGLWKKLCLGLEWDDLLKNEKYRYNYDRVKYRTELVDILSERIAQMESIEIIEKLEKVGVPCGPIQNIEEVLTHPQVIAREMMMDIKHPNIPNLKVPAFPVKFSETQTTARYHPPLLGEHNNQVLQGLGYSEEDIEELKNKNII</sequence>
<dbReference type="Proteomes" id="UP001241748">
    <property type="component" value="Unassembled WGS sequence"/>
</dbReference>
<dbReference type="EMBL" id="JAROBZ020000001">
    <property type="protein sequence ID" value="MFB3167547.1"/>
    <property type="molecule type" value="Genomic_DNA"/>
</dbReference>